<reference evidence="3 4" key="1">
    <citation type="submission" date="2019-06" db="EMBL/GenBank/DDBJ databases">
        <authorList>
            <person name="Rodrigo-Torres L."/>
            <person name="Arahal R. D."/>
            <person name="Lucena T."/>
        </authorList>
    </citation>
    <scope>NUCLEOTIDE SEQUENCE [LARGE SCALE GENOMIC DNA]</scope>
    <source>
        <strain evidence="3 4">SW08-7</strain>
    </source>
</reference>
<evidence type="ECO:0000313" key="3">
    <source>
        <dbReference type="EMBL" id="VUF11107.1"/>
    </source>
</evidence>
<dbReference type="EMBL" id="BPQI01000015">
    <property type="protein sequence ID" value="GJD54889.1"/>
    <property type="molecule type" value="Genomic_DNA"/>
</dbReference>
<evidence type="ECO:0000313" key="5">
    <source>
        <dbReference type="Proteomes" id="UP001055303"/>
    </source>
</evidence>
<reference evidence="2" key="2">
    <citation type="journal article" date="2021" name="Front. Microbiol.">
        <title>Comprehensive Comparative Genomics and Phenotyping of Methylobacterium Species.</title>
        <authorList>
            <person name="Alessa O."/>
            <person name="Ogura Y."/>
            <person name="Fujitani Y."/>
            <person name="Takami H."/>
            <person name="Hayashi T."/>
            <person name="Sahin N."/>
            <person name="Tani A."/>
        </authorList>
    </citation>
    <scope>NUCLEOTIDE SEQUENCE</scope>
    <source>
        <strain evidence="2">DSM 22415</strain>
    </source>
</reference>
<feature type="transmembrane region" description="Helical" evidence="1">
    <location>
        <begin position="16"/>
        <end position="34"/>
    </location>
</feature>
<evidence type="ECO:0000256" key="1">
    <source>
        <dbReference type="SAM" id="Phobius"/>
    </source>
</evidence>
<reference evidence="2" key="3">
    <citation type="submission" date="2021-08" db="EMBL/GenBank/DDBJ databases">
        <authorList>
            <person name="Tani A."/>
            <person name="Ola A."/>
            <person name="Ogura Y."/>
            <person name="Katsura K."/>
            <person name="Hayashi T."/>
        </authorList>
    </citation>
    <scope>NUCLEOTIDE SEQUENCE</scope>
    <source>
        <strain evidence="2">DSM 22415</strain>
    </source>
</reference>
<keyword evidence="5" id="KW-1185">Reference proteome</keyword>
<keyword evidence="1" id="KW-0812">Transmembrane</keyword>
<sequence length="37" mass="4226">MPDRPEPPRGVRPARFARWIAYAVVLATALWLAAHLR</sequence>
<keyword evidence="1" id="KW-0472">Membrane</keyword>
<keyword evidence="1" id="KW-1133">Transmembrane helix</keyword>
<dbReference type="Proteomes" id="UP000401717">
    <property type="component" value="Unassembled WGS sequence"/>
</dbReference>
<dbReference type="AlphaFoldDB" id="A0A564FSW2"/>
<protein>
    <submittedName>
        <fullName evidence="3">Uncharacterized protein</fullName>
    </submittedName>
</protein>
<proteinExistence type="predicted"/>
<organism evidence="3 4">
    <name type="scientific">Methylobacterium dankookense</name>
    <dbReference type="NCBI Taxonomy" id="560405"/>
    <lineage>
        <taxon>Bacteria</taxon>
        <taxon>Pseudomonadati</taxon>
        <taxon>Pseudomonadota</taxon>
        <taxon>Alphaproteobacteria</taxon>
        <taxon>Hyphomicrobiales</taxon>
        <taxon>Methylobacteriaceae</taxon>
        <taxon>Methylobacterium</taxon>
    </lineage>
</organism>
<name>A0A564FSW2_9HYPH</name>
<evidence type="ECO:0000313" key="4">
    <source>
        <dbReference type="Proteomes" id="UP000401717"/>
    </source>
</evidence>
<dbReference type="Proteomes" id="UP001055303">
    <property type="component" value="Unassembled WGS sequence"/>
</dbReference>
<gene>
    <name evidence="2" type="ORF">IFDJLNFL_0768</name>
    <name evidence="3" type="ORF">MTDSW087_00780</name>
</gene>
<dbReference type="EMBL" id="CABFVH010000003">
    <property type="protein sequence ID" value="VUF11107.1"/>
    <property type="molecule type" value="Genomic_DNA"/>
</dbReference>
<evidence type="ECO:0000313" key="2">
    <source>
        <dbReference type="EMBL" id="GJD54889.1"/>
    </source>
</evidence>
<accession>A0A564FSW2</accession>